<evidence type="ECO:0000256" key="3">
    <source>
        <dbReference type="SAM" id="SignalP"/>
    </source>
</evidence>
<evidence type="ECO:0000256" key="1">
    <source>
        <dbReference type="ARBA" id="ARBA00022729"/>
    </source>
</evidence>
<proteinExistence type="predicted"/>
<keyword evidence="5" id="KW-1185">Reference proteome</keyword>
<gene>
    <name evidence="4" type="ORF">GCM10017559_27090</name>
</gene>
<dbReference type="InterPro" id="IPR009003">
    <property type="entry name" value="Peptidase_S1_PA"/>
</dbReference>
<dbReference type="InterPro" id="IPR050966">
    <property type="entry name" value="Glutamyl_endopeptidase"/>
</dbReference>
<dbReference type="Gene3D" id="2.40.10.10">
    <property type="entry name" value="Trypsin-like serine proteases"/>
    <property type="match status" value="2"/>
</dbReference>
<dbReference type="PROSITE" id="PS51257">
    <property type="entry name" value="PROKAR_LIPOPROTEIN"/>
    <property type="match status" value="1"/>
</dbReference>
<feature type="chain" id="PRO_5045558557" description="Serine protease" evidence="3">
    <location>
        <begin position="28"/>
        <end position="402"/>
    </location>
</feature>
<organism evidence="4 5">
    <name type="scientific">Streptosporangium longisporum</name>
    <dbReference type="NCBI Taxonomy" id="46187"/>
    <lineage>
        <taxon>Bacteria</taxon>
        <taxon>Bacillati</taxon>
        <taxon>Actinomycetota</taxon>
        <taxon>Actinomycetes</taxon>
        <taxon>Streptosporangiales</taxon>
        <taxon>Streptosporangiaceae</taxon>
        <taxon>Streptosporangium</taxon>
    </lineage>
</organism>
<dbReference type="InterPro" id="IPR043504">
    <property type="entry name" value="Peptidase_S1_PA_chymotrypsin"/>
</dbReference>
<comment type="caution">
    <text evidence="4">The sequence shown here is derived from an EMBL/GenBank/DDBJ whole genome shotgun (WGS) entry which is preliminary data.</text>
</comment>
<feature type="signal peptide" evidence="3">
    <location>
        <begin position="1"/>
        <end position="27"/>
    </location>
</feature>
<feature type="region of interest" description="Disordered" evidence="2">
    <location>
        <begin position="65"/>
        <end position="133"/>
    </location>
</feature>
<dbReference type="EMBL" id="BAAAWD010000007">
    <property type="protein sequence ID" value="GAA3004182.1"/>
    <property type="molecule type" value="Genomic_DNA"/>
</dbReference>
<reference evidence="5" key="1">
    <citation type="journal article" date="2019" name="Int. J. Syst. Evol. Microbiol.">
        <title>The Global Catalogue of Microorganisms (GCM) 10K type strain sequencing project: providing services to taxonomists for standard genome sequencing and annotation.</title>
        <authorList>
            <consortium name="The Broad Institute Genomics Platform"/>
            <consortium name="The Broad Institute Genome Sequencing Center for Infectious Disease"/>
            <person name="Wu L."/>
            <person name="Ma J."/>
        </authorList>
    </citation>
    <scope>NUCLEOTIDE SEQUENCE [LARGE SCALE GENOMIC DNA]</scope>
    <source>
        <strain evidence="5">JCM 3106</strain>
    </source>
</reference>
<dbReference type="RefSeq" id="WP_344893691.1">
    <property type="nucleotide sequence ID" value="NZ_BAAAWD010000007.1"/>
</dbReference>
<keyword evidence="1 3" id="KW-0732">Signal</keyword>
<accession>A0ABP6KGV8</accession>
<evidence type="ECO:0000313" key="4">
    <source>
        <dbReference type="EMBL" id="GAA3004182.1"/>
    </source>
</evidence>
<evidence type="ECO:0000313" key="5">
    <source>
        <dbReference type="Proteomes" id="UP001499930"/>
    </source>
</evidence>
<dbReference type="PANTHER" id="PTHR15462">
    <property type="entry name" value="SERINE PROTEASE"/>
    <property type="match status" value="1"/>
</dbReference>
<evidence type="ECO:0000256" key="2">
    <source>
        <dbReference type="SAM" id="MobiDB-lite"/>
    </source>
</evidence>
<feature type="compositionally biased region" description="Low complexity" evidence="2">
    <location>
        <begin position="84"/>
        <end position="120"/>
    </location>
</feature>
<dbReference type="SUPFAM" id="SSF50494">
    <property type="entry name" value="Trypsin-like serine proteases"/>
    <property type="match status" value="1"/>
</dbReference>
<evidence type="ECO:0008006" key="6">
    <source>
        <dbReference type="Google" id="ProtNLM"/>
    </source>
</evidence>
<dbReference type="Proteomes" id="UP001499930">
    <property type="component" value="Unassembled WGS sequence"/>
</dbReference>
<name>A0ABP6KGV8_9ACTN</name>
<sequence>MPSRVRRLTATLGALVAACVTMTSAFAGSAAAGPVYGVPNGITSITLTKTAADMKRIAEYWSPARLKQTADNTPAGPDTMKSNASPSPTSASPSSRGTATSGTATAATATGGASTTATSRQSPLGGRTVTRTGFSVPVVKPALPKKRSPASNGSPLTVGKVFFQIGGRDYWCSASSVTAANRNLVATAGHCAYDPKTGSQAEYWIFIPGYDKGETPYGIYVGHSLNLHEDFVGKGDFDYDYAFITVHDGFRWKAGKTAGSYAMEDVGSLQDNVGGQGLTTNRGVGLLTLAFGYPAAPHPDGSRPYNGQVLKSCDGRTIKVRAPGRLVEHGTALTCGFTNGASGGPWLIAFDSKHAVGYLNGVNSFAWDVDVNGRFDRISSPYFIASTYVVYKWATAQHAPRA</sequence>
<protein>
    <recommendedName>
        <fullName evidence="6">Serine protease</fullName>
    </recommendedName>
</protein>